<dbReference type="Proteomes" id="UP001056384">
    <property type="component" value="Chromosome 13"/>
</dbReference>
<feature type="region of interest" description="Disordered" evidence="1">
    <location>
        <begin position="100"/>
        <end position="126"/>
    </location>
</feature>
<accession>A0A9Q9B9M3</accession>
<keyword evidence="3" id="KW-1185">Reference proteome</keyword>
<dbReference type="EMBL" id="CP099430">
    <property type="protein sequence ID" value="USW59586.1"/>
    <property type="molecule type" value="Genomic_DNA"/>
</dbReference>
<protein>
    <submittedName>
        <fullName evidence="2">Uncharacterized protein</fullName>
    </submittedName>
</protein>
<feature type="region of interest" description="Disordered" evidence="1">
    <location>
        <begin position="1"/>
        <end position="20"/>
    </location>
</feature>
<dbReference type="AlphaFoldDB" id="A0A9Q9B9M3"/>
<feature type="compositionally biased region" description="Basic and acidic residues" evidence="1">
    <location>
        <begin position="113"/>
        <end position="122"/>
    </location>
</feature>
<sequence>MPSRRASSSSSRGSTTSAAAGTFDTATTTTSTSADVVIVDQQAKASLHAVLHRLHLPLPRYETIARTTYTMHIHLSATVREKLTQHTRALPAALATALKLDPPSSEPITKHRGREETGHPDEELTFCGRPARHKRDAVARSAGTLAALLEQWAVQEESDTLRARQGDMANKLREVERKQKMRLKRREKRKRAAAAAAMSTYGGSGAVPGANGSGRLCEGRSVMGTQHDRHAA</sequence>
<gene>
    <name evidence="2" type="ORF">Slin15195_G129050</name>
</gene>
<name>A0A9Q9B9M3_9PEZI</name>
<proteinExistence type="predicted"/>
<evidence type="ECO:0000313" key="3">
    <source>
        <dbReference type="Proteomes" id="UP001056384"/>
    </source>
</evidence>
<evidence type="ECO:0000313" key="2">
    <source>
        <dbReference type="EMBL" id="USW59586.1"/>
    </source>
</evidence>
<reference evidence="2" key="1">
    <citation type="submission" date="2022-06" db="EMBL/GenBank/DDBJ databases">
        <title>Complete genome sequences of two strains of the flax pathogen Septoria linicola.</title>
        <authorList>
            <person name="Lapalu N."/>
            <person name="Simon A."/>
            <person name="Demenou B."/>
            <person name="Paumier D."/>
            <person name="Guillot M.-P."/>
            <person name="Gout L."/>
            <person name="Valade R."/>
        </authorList>
    </citation>
    <scope>NUCLEOTIDE SEQUENCE</scope>
    <source>
        <strain evidence="2">SE15195</strain>
    </source>
</reference>
<evidence type="ECO:0000256" key="1">
    <source>
        <dbReference type="SAM" id="MobiDB-lite"/>
    </source>
</evidence>
<organism evidence="2 3">
    <name type="scientific">Septoria linicola</name>
    <dbReference type="NCBI Taxonomy" id="215465"/>
    <lineage>
        <taxon>Eukaryota</taxon>
        <taxon>Fungi</taxon>
        <taxon>Dikarya</taxon>
        <taxon>Ascomycota</taxon>
        <taxon>Pezizomycotina</taxon>
        <taxon>Dothideomycetes</taxon>
        <taxon>Dothideomycetidae</taxon>
        <taxon>Mycosphaerellales</taxon>
        <taxon>Mycosphaerellaceae</taxon>
        <taxon>Septoria</taxon>
    </lineage>
</organism>